<reference evidence="1 2" key="1">
    <citation type="submission" date="2020-11" db="EMBL/GenBank/DDBJ databases">
        <title>Pseudonocardia abyssalis sp. nov. and Pseudonocardia oceani sp. nov., description and phylogenomic analysis of two novel actinomycetes isolated from the deep Southern Ocean.</title>
        <authorList>
            <person name="Parra J."/>
        </authorList>
    </citation>
    <scope>NUCLEOTIDE SEQUENCE [LARGE SCALE GENOMIC DNA]</scope>
    <source>
        <strain evidence="2">KRD185</strain>
    </source>
</reference>
<gene>
    <name evidence="1" type="ORF">I4I82_21055</name>
</gene>
<accession>A0ABS6UE35</accession>
<organism evidence="1 2">
    <name type="scientific">Pseudonocardia oceani</name>
    <dbReference type="NCBI Taxonomy" id="2792013"/>
    <lineage>
        <taxon>Bacteria</taxon>
        <taxon>Bacillati</taxon>
        <taxon>Actinomycetota</taxon>
        <taxon>Actinomycetes</taxon>
        <taxon>Pseudonocardiales</taxon>
        <taxon>Pseudonocardiaceae</taxon>
        <taxon>Pseudonocardia</taxon>
    </lineage>
</organism>
<evidence type="ECO:0000313" key="2">
    <source>
        <dbReference type="Proteomes" id="UP000694300"/>
    </source>
</evidence>
<sequence length="111" mass="11100">MVAGGCAAAQRPDVERVAVEFAAGVPEERCGLLAPAVVAALDAQDGCESGVAQVPAASADVLGTEVWGDDAQVRLPGDTLFLTRTTTGWKVTAAGCRPAGDGPYVCAVEAG</sequence>
<name>A0ABS6UE35_9PSEU</name>
<dbReference type="EMBL" id="JADQDF010000001">
    <property type="protein sequence ID" value="MBW0130151.1"/>
    <property type="molecule type" value="Genomic_DNA"/>
</dbReference>
<protein>
    <recommendedName>
        <fullName evidence="3">Lipoprotein</fullName>
    </recommendedName>
</protein>
<evidence type="ECO:0008006" key="3">
    <source>
        <dbReference type="Google" id="ProtNLM"/>
    </source>
</evidence>
<proteinExistence type="predicted"/>
<comment type="caution">
    <text evidence="1">The sequence shown here is derived from an EMBL/GenBank/DDBJ whole genome shotgun (WGS) entry which is preliminary data.</text>
</comment>
<evidence type="ECO:0000313" key="1">
    <source>
        <dbReference type="EMBL" id="MBW0130151.1"/>
    </source>
</evidence>
<keyword evidence="2" id="KW-1185">Reference proteome</keyword>
<dbReference type="Proteomes" id="UP000694300">
    <property type="component" value="Unassembled WGS sequence"/>
</dbReference>